<keyword evidence="2" id="KW-1185">Reference proteome</keyword>
<proteinExistence type="predicted"/>
<organism evidence="1 2">
    <name type="scientific">Streptomyces orinoci</name>
    <name type="common">Streptoverticillium orinoci</name>
    <dbReference type="NCBI Taxonomy" id="67339"/>
    <lineage>
        <taxon>Bacteria</taxon>
        <taxon>Bacillati</taxon>
        <taxon>Actinomycetota</taxon>
        <taxon>Actinomycetes</taxon>
        <taxon>Kitasatosporales</taxon>
        <taxon>Streptomycetaceae</taxon>
        <taxon>Streptomyces</taxon>
    </lineage>
</organism>
<dbReference type="RefSeq" id="WP_161968774.1">
    <property type="nucleotide sequence ID" value="NZ_JBFAUK010000033.1"/>
</dbReference>
<sequence>MAEETARDSPNLPLDKGIFVGSPGVGINHARAPI</sequence>
<comment type="caution">
    <text evidence="1">The sequence shown here is derived from an EMBL/GenBank/DDBJ whole genome shotgun (WGS) entry which is preliminary data.</text>
</comment>
<dbReference type="EMBL" id="JBFAUK010000033">
    <property type="protein sequence ID" value="MEV5510507.1"/>
    <property type="molecule type" value="Genomic_DNA"/>
</dbReference>
<name>A0ABV3K769_STRON</name>
<reference evidence="1 2" key="1">
    <citation type="submission" date="2024-06" db="EMBL/GenBank/DDBJ databases">
        <title>The Natural Products Discovery Center: Release of the First 8490 Sequenced Strains for Exploring Actinobacteria Biosynthetic Diversity.</title>
        <authorList>
            <person name="Kalkreuter E."/>
            <person name="Kautsar S.A."/>
            <person name="Yang D."/>
            <person name="Bader C.D."/>
            <person name="Teijaro C.N."/>
            <person name="Fluegel L."/>
            <person name="Davis C.M."/>
            <person name="Simpson J.R."/>
            <person name="Lauterbach L."/>
            <person name="Steele A.D."/>
            <person name="Gui C."/>
            <person name="Meng S."/>
            <person name="Li G."/>
            <person name="Viehrig K."/>
            <person name="Ye F."/>
            <person name="Su P."/>
            <person name="Kiefer A.F."/>
            <person name="Nichols A."/>
            <person name="Cepeda A.J."/>
            <person name="Yan W."/>
            <person name="Fan B."/>
            <person name="Jiang Y."/>
            <person name="Adhikari A."/>
            <person name="Zheng C.-J."/>
            <person name="Schuster L."/>
            <person name="Cowan T.M."/>
            <person name="Smanski M.J."/>
            <person name="Chevrette M.G."/>
            <person name="De Carvalho L.P.S."/>
            <person name="Shen B."/>
        </authorList>
    </citation>
    <scope>NUCLEOTIDE SEQUENCE [LARGE SCALE GENOMIC DNA]</scope>
    <source>
        <strain evidence="1 2">NPDC052347</strain>
    </source>
</reference>
<dbReference type="Proteomes" id="UP001552594">
    <property type="component" value="Unassembled WGS sequence"/>
</dbReference>
<gene>
    <name evidence="1" type="ORF">AB0L16_29465</name>
</gene>
<accession>A0ABV3K769</accession>
<evidence type="ECO:0000313" key="1">
    <source>
        <dbReference type="EMBL" id="MEV5510507.1"/>
    </source>
</evidence>
<evidence type="ECO:0000313" key="2">
    <source>
        <dbReference type="Proteomes" id="UP001552594"/>
    </source>
</evidence>
<protein>
    <submittedName>
        <fullName evidence="1">Uncharacterized protein</fullName>
    </submittedName>
</protein>